<evidence type="ECO:0000256" key="5">
    <source>
        <dbReference type="ARBA" id="ARBA00023136"/>
    </source>
</evidence>
<feature type="transmembrane region" description="Helical" evidence="6">
    <location>
        <begin position="255"/>
        <end position="275"/>
    </location>
</feature>
<sequence length="401" mass="41108">MQLRDPLRHAAFRWLVTARIANNLGNAIAPVALAFAVLDLTGSAVDLGIVVGARSVATVVLLLFGGVLADRLPRSVILQGSSLAAALTQALIALSVLAGFASVPLLVVLSTLNGAVAAVSIPASLAITPQAVPAPLLRPANAIVRMGVTTAMTVGSSLGGLVAGVLGPGWAVAAGALAFLLAAGGYEGMRHHVTVAPPRPAARPLAELREGWTEFRARTWVWVVVLQFMIVNAAVVGGTQVLGPAVADTTVGRPAWGVTLGVQAVGAFLGALVAARWHPRRPLLIGVAAVFSEALPLLALAEAPRLPVLLIAMFLTGMAMEQFGIAWDTTMQQHIPPDKLARVYSYDAIGSILAIPIGEMTVAPIATGLGTSLTLLGAAGLIIVATAAALCSRDVRKLSSR</sequence>
<dbReference type="Pfam" id="PF07690">
    <property type="entry name" value="MFS_1"/>
    <property type="match status" value="1"/>
</dbReference>
<feature type="transmembrane region" description="Helical" evidence="6">
    <location>
        <begin position="373"/>
        <end position="391"/>
    </location>
</feature>
<dbReference type="Proteomes" id="UP000295680">
    <property type="component" value="Unassembled WGS sequence"/>
</dbReference>
<dbReference type="RefSeq" id="WP_132124073.1">
    <property type="nucleotide sequence ID" value="NZ_SLWS01000011.1"/>
</dbReference>
<dbReference type="EMBL" id="SLWS01000011">
    <property type="protein sequence ID" value="TCO53061.1"/>
    <property type="molecule type" value="Genomic_DNA"/>
</dbReference>
<dbReference type="InterPro" id="IPR011701">
    <property type="entry name" value="MFS"/>
</dbReference>
<gene>
    <name evidence="8" type="ORF">EV192_111258</name>
</gene>
<dbReference type="SUPFAM" id="SSF103473">
    <property type="entry name" value="MFS general substrate transporter"/>
    <property type="match status" value="1"/>
</dbReference>
<feature type="transmembrane region" description="Helical" evidence="6">
    <location>
        <begin position="44"/>
        <end position="64"/>
    </location>
</feature>
<feature type="transmembrane region" description="Helical" evidence="6">
    <location>
        <begin position="20"/>
        <end position="38"/>
    </location>
</feature>
<keyword evidence="2" id="KW-1003">Cell membrane</keyword>
<dbReference type="InterPro" id="IPR036259">
    <property type="entry name" value="MFS_trans_sf"/>
</dbReference>
<proteinExistence type="predicted"/>
<evidence type="ECO:0000256" key="2">
    <source>
        <dbReference type="ARBA" id="ARBA00022475"/>
    </source>
</evidence>
<feature type="transmembrane region" description="Helical" evidence="6">
    <location>
        <begin position="282"/>
        <end position="301"/>
    </location>
</feature>
<feature type="domain" description="Major facilitator superfamily (MFS) profile" evidence="7">
    <location>
        <begin position="11"/>
        <end position="397"/>
    </location>
</feature>
<comment type="caution">
    <text evidence="8">The sequence shown here is derived from an EMBL/GenBank/DDBJ whole genome shotgun (WGS) entry which is preliminary data.</text>
</comment>
<dbReference type="GO" id="GO:0022857">
    <property type="term" value="F:transmembrane transporter activity"/>
    <property type="evidence" value="ECO:0007669"/>
    <property type="project" value="InterPro"/>
</dbReference>
<reference evidence="8 9" key="1">
    <citation type="submission" date="2019-03" db="EMBL/GenBank/DDBJ databases">
        <title>Genomic Encyclopedia of Type Strains, Phase IV (KMG-IV): sequencing the most valuable type-strain genomes for metagenomic binning, comparative biology and taxonomic classification.</title>
        <authorList>
            <person name="Goeker M."/>
        </authorList>
    </citation>
    <scope>NUCLEOTIDE SEQUENCE [LARGE SCALE GENOMIC DNA]</scope>
    <source>
        <strain evidence="8 9">DSM 45934</strain>
    </source>
</reference>
<evidence type="ECO:0000313" key="8">
    <source>
        <dbReference type="EMBL" id="TCO53061.1"/>
    </source>
</evidence>
<keyword evidence="4 6" id="KW-1133">Transmembrane helix</keyword>
<feature type="transmembrane region" description="Helical" evidence="6">
    <location>
        <begin position="348"/>
        <end position="367"/>
    </location>
</feature>
<protein>
    <submittedName>
        <fullName evidence="8">Putative MFS family arabinose efflux permease</fullName>
    </submittedName>
</protein>
<name>A0A4R2J3H0_9PSEU</name>
<keyword evidence="9" id="KW-1185">Reference proteome</keyword>
<evidence type="ECO:0000256" key="6">
    <source>
        <dbReference type="SAM" id="Phobius"/>
    </source>
</evidence>
<dbReference type="PANTHER" id="PTHR23513:SF11">
    <property type="entry name" value="STAPHYLOFERRIN A TRANSPORTER"/>
    <property type="match status" value="1"/>
</dbReference>
<evidence type="ECO:0000256" key="1">
    <source>
        <dbReference type="ARBA" id="ARBA00004651"/>
    </source>
</evidence>
<keyword evidence="3 6" id="KW-0812">Transmembrane</keyword>
<feature type="transmembrane region" description="Helical" evidence="6">
    <location>
        <begin position="169"/>
        <end position="189"/>
    </location>
</feature>
<evidence type="ECO:0000256" key="3">
    <source>
        <dbReference type="ARBA" id="ARBA00022692"/>
    </source>
</evidence>
<dbReference type="Gene3D" id="1.20.1250.20">
    <property type="entry name" value="MFS general substrate transporter like domains"/>
    <property type="match status" value="1"/>
</dbReference>
<dbReference type="GO" id="GO:0005886">
    <property type="term" value="C:plasma membrane"/>
    <property type="evidence" value="ECO:0007669"/>
    <property type="project" value="UniProtKB-SubCell"/>
</dbReference>
<evidence type="ECO:0000256" key="4">
    <source>
        <dbReference type="ARBA" id="ARBA00022989"/>
    </source>
</evidence>
<dbReference type="CDD" id="cd06173">
    <property type="entry name" value="MFS_MefA_like"/>
    <property type="match status" value="1"/>
</dbReference>
<dbReference type="AlphaFoldDB" id="A0A4R2J3H0"/>
<dbReference type="InterPro" id="IPR020846">
    <property type="entry name" value="MFS_dom"/>
</dbReference>
<feature type="transmembrane region" description="Helical" evidence="6">
    <location>
        <begin position="219"/>
        <end position="243"/>
    </location>
</feature>
<dbReference type="OrthoDB" id="4528313at2"/>
<comment type="subcellular location">
    <subcellularLocation>
        <location evidence="1">Cell membrane</location>
        <topology evidence="1">Multi-pass membrane protein</topology>
    </subcellularLocation>
</comment>
<accession>A0A4R2J3H0</accession>
<evidence type="ECO:0000259" key="7">
    <source>
        <dbReference type="PROSITE" id="PS50850"/>
    </source>
</evidence>
<feature type="transmembrane region" description="Helical" evidence="6">
    <location>
        <begin position="307"/>
        <end position="327"/>
    </location>
</feature>
<organism evidence="8 9">
    <name type="scientific">Actinocrispum wychmicini</name>
    <dbReference type="NCBI Taxonomy" id="1213861"/>
    <lineage>
        <taxon>Bacteria</taxon>
        <taxon>Bacillati</taxon>
        <taxon>Actinomycetota</taxon>
        <taxon>Actinomycetes</taxon>
        <taxon>Pseudonocardiales</taxon>
        <taxon>Pseudonocardiaceae</taxon>
        <taxon>Actinocrispum</taxon>
    </lineage>
</organism>
<dbReference type="PANTHER" id="PTHR23513">
    <property type="entry name" value="INTEGRAL MEMBRANE EFFLUX PROTEIN-RELATED"/>
    <property type="match status" value="1"/>
</dbReference>
<dbReference type="PROSITE" id="PS50850">
    <property type="entry name" value="MFS"/>
    <property type="match status" value="1"/>
</dbReference>
<keyword evidence="5 6" id="KW-0472">Membrane</keyword>
<evidence type="ECO:0000313" key="9">
    <source>
        <dbReference type="Proteomes" id="UP000295680"/>
    </source>
</evidence>